<dbReference type="EMBL" id="FOQG01000002">
    <property type="protein sequence ID" value="SFH83299.1"/>
    <property type="molecule type" value="Genomic_DNA"/>
</dbReference>
<dbReference type="Pfam" id="PF00149">
    <property type="entry name" value="Metallophos"/>
    <property type="match status" value="1"/>
</dbReference>
<protein>
    <submittedName>
        <fullName evidence="2">Calcineurin-like phosphoesterase</fullName>
    </submittedName>
</protein>
<evidence type="ECO:0000259" key="1">
    <source>
        <dbReference type="Pfam" id="PF00149"/>
    </source>
</evidence>
<dbReference type="GO" id="GO:0016787">
    <property type="term" value="F:hydrolase activity"/>
    <property type="evidence" value="ECO:0007669"/>
    <property type="project" value="InterPro"/>
</dbReference>
<dbReference type="OrthoDB" id="245098at2"/>
<reference evidence="2 3" key="1">
    <citation type="submission" date="2016-10" db="EMBL/GenBank/DDBJ databases">
        <authorList>
            <person name="de Groot N.N."/>
        </authorList>
    </citation>
    <scope>NUCLEOTIDE SEQUENCE [LARGE SCALE GENOMIC DNA]</scope>
    <source>
        <strain evidence="2 3">CGMCC 1.11156</strain>
    </source>
</reference>
<gene>
    <name evidence="2" type="ORF">SAMN05216561_102407</name>
</gene>
<dbReference type="InterPro" id="IPR029052">
    <property type="entry name" value="Metallo-depent_PP-like"/>
</dbReference>
<evidence type="ECO:0000313" key="3">
    <source>
        <dbReference type="Proteomes" id="UP000198649"/>
    </source>
</evidence>
<dbReference type="InterPro" id="IPR004843">
    <property type="entry name" value="Calcineurin-like_PHP"/>
</dbReference>
<dbReference type="STRING" id="1005945.SAMN05216561_102407"/>
<keyword evidence="3" id="KW-1185">Reference proteome</keyword>
<dbReference type="Proteomes" id="UP000198649">
    <property type="component" value="Unassembled WGS sequence"/>
</dbReference>
<name>A0A1I3D9L9_9ACTN</name>
<sequence>MLMGRWRQRAARWGLVLALVTAALTGALGSGAVAPAAESRAGAAPRAAWSSSSLFVETNSIVRGRVAVPRTRGRDALLRVRLTNARLTAIPTGCRPSVLVRRYSFISSDGRDLTCRVSPQTRRRTVVFAAAIDGGVGERVGASVSVDGRRTTLPAKRVTFGNARPEVRFRFLSSPDFLNADVGDLAQGPSSWRPGRRGATTNSTNPAYERALDTILDDWQSLDADQVLVAGDLVEGWWGTRQDRSGNFGAGDTEAQRRASLRRAAATYYPQWVERFARRGMLAHLAMGDHEFGDNDWGPDKRRLAPLFEREFASRFTRLADGTPRYQNRPRGSQHEFTAYAWRPQPELQMVTLNVFDITDERARVRLDLKQLRWLEGVLRDARHDGVQWIVVQGHTPIVGPVRQRGSSGLHYEGGRSSELWQLFKQYGVDLYLSGEVHDVTAIHRDGVLQLSHGGLFAFGLTNYLVADVYQNRMRLTLRDYDIRSDDASGRRRLWESRPGGMPALLRVSPTPFTIGTAVLDARGHLLERSGIMRPWQVRD</sequence>
<evidence type="ECO:0000313" key="2">
    <source>
        <dbReference type="EMBL" id="SFH83299.1"/>
    </source>
</evidence>
<accession>A0A1I3D9L9</accession>
<dbReference type="SUPFAM" id="SSF56300">
    <property type="entry name" value="Metallo-dependent phosphatases"/>
    <property type="match status" value="1"/>
</dbReference>
<organism evidence="2 3">
    <name type="scientific">Nocardioides psychrotolerans</name>
    <dbReference type="NCBI Taxonomy" id="1005945"/>
    <lineage>
        <taxon>Bacteria</taxon>
        <taxon>Bacillati</taxon>
        <taxon>Actinomycetota</taxon>
        <taxon>Actinomycetes</taxon>
        <taxon>Propionibacteriales</taxon>
        <taxon>Nocardioidaceae</taxon>
        <taxon>Nocardioides</taxon>
    </lineage>
</organism>
<dbReference type="AlphaFoldDB" id="A0A1I3D9L9"/>
<dbReference type="RefSeq" id="WP_091110617.1">
    <property type="nucleotide sequence ID" value="NZ_BKAF01000004.1"/>
</dbReference>
<proteinExistence type="predicted"/>
<dbReference type="Gene3D" id="3.60.21.10">
    <property type="match status" value="1"/>
</dbReference>
<feature type="domain" description="Calcineurin-like phosphoesterase" evidence="1">
    <location>
        <begin position="211"/>
        <end position="438"/>
    </location>
</feature>